<dbReference type="InterPro" id="IPR047109">
    <property type="entry name" value="CAD-like"/>
</dbReference>
<evidence type="ECO:0000256" key="3">
    <source>
        <dbReference type="ARBA" id="ARBA00022833"/>
    </source>
</evidence>
<organism evidence="9 10">
    <name type="scientific">Kineosporia mesophila</name>
    <dbReference type="NCBI Taxonomy" id="566012"/>
    <lineage>
        <taxon>Bacteria</taxon>
        <taxon>Bacillati</taxon>
        <taxon>Actinomycetota</taxon>
        <taxon>Actinomycetes</taxon>
        <taxon>Kineosporiales</taxon>
        <taxon>Kineosporiaceae</taxon>
        <taxon>Kineosporia</taxon>
    </lineage>
</organism>
<name>A0ABP7A8B9_9ACTN</name>
<evidence type="ECO:0000256" key="6">
    <source>
        <dbReference type="ARBA" id="ARBA00048262"/>
    </source>
</evidence>
<dbReference type="Pfam" id="PF08240">
    <property type="entry name" value="ADH_N"/>
    <property type="match status" value="1"/>
</dbReference>
<dbReference type="SUPFAM" id="SSF51735">
    <property type="entry name" value="NAD(P)-binding Rossmann-fold domains"/>
    <property type="match status" value="1"/>
</dbReference>
<dbReference type="InterPro" id="IPR013149">
    <property type="entry name" value="ADH-like_C"/>
</dbReference>
<dbReference type="Pfam" id="PF00107">
    <property type="entry name" value="ADH_zinc_N"/>
    <property type="match status" value="1"/>
</dbReference>
<accession>A0ABP7A8B9</accession>
<dbReference type="SUPFAM" id="SSF50129">
    <property type="entry name" value="GroES-like"/>
    <property type="match status" value="1"/>
</dbReference>
<dbReference type="InterPro" id="IPR036291">
    <property type="entry name" value="NAD(P)-bd_dom_sf"/>
</dbReference>
<keyword evidence="4" id="KW-0560">Oxidoreductase</keyword>
<dbReference type="PROSITE" id="PS00059">
    <property type="entry name" value="ADH_ZINC"/>
    <property type="match status" value="1"/>
</dbReference>
<evidence type="ECO:0000256" key="2">
    <source>
        <dbReference type="ARBA" id="ARBA00022723"/>
    </source>
</evidence>
<keyword evidence="10" id="KW-1185">Reference proteome</keyword>
<feature type="domain" description="Enoyl reductase (ER)" evidence="8">
    <location>
        <begin position="12"/>
        <end position="336"/>
    </location>
</feature>
<keyword evidence="3 7" id="KW-0862">Zinc</keyword>
<comment type="catalytic activity">
    <reaction evidence="6">
        <text>a primary alcohol + NADP(+) = an aldehyde + NADPH + H(+)</text>
        <dbReference type="Rhea" id="RHEA:15937"/>
        <dbReference type="ChEBI" id="CHEBI:15378"/>
        <dbReference type="ChEBI" id="CHEBI:15734"/>
        <dbReference type="ChEBI" id="CHEBI:17478"/>
        <dbReference type="ChEBI" id="CHEBI:57783"/>
        <dbReference type="ChEBI" id="CHEBI:58349"/>
        <dbReference type="EC" id="1.1.1.2"/>
    </reaction>
</comment>
<gene>
    <name evidence="9" type="ORF">GCM10022223_50160</name>
</gene>
<dbReference type="Gene3D" id="3.90.180.10">
    <property type="entry name" value="Medium-chain alcohol dehydrogenases, catalytic domain"/>
    <property type="match status" value="1"/>
</dbReference>
<evidence type="ECO:0000259" key="8">
    <source>
        <dbReference type="SMART" id="SM00829"/>
    </source>
</evidence>
<protein>
    <recommendedName>
        <fullName evidence="5">alcohol dehydrogenase (NADP(+))</fullName>
        <ecNumber evidence="5">1.1.1.2</ecNumber>
    </recommendedName>
</protein>
<comment type="similarity">
    <text evidence="7">Belongs to the zinc-containing alcohol dehydrogenase family.</text>
</comment>
<evidence type="ECO:0000256" key="7">
    <source>
        <dbReference type="RuleBase" id="RU361277"/>
    </source>
</evidence>
<reference evidence="10" key="1">
    <citation type="journal article" date="2019" name="Int. J. Syst. Evol. Microbiol.">
        <title>The Global Catalogue of Microorganisms (GCM) 10K type strain sequencing project: providing services to taxonomists for standard genome sequencing and annotation.</title>
        <authorList>
            <consortium name="The Broad Institute Genomics Platform"/>
            <consortium name="The Broad Institute Genome Sequencing Center for Infectious Disease"/>
            <person name="Wu L."/>
            <person name="Ma J."/>
        </authorList>
    </citation>
    <scope>NUCLEOTIDE SEQUENCE [LARGE SCALE GENOMIC DNA]</scope>
    <source>
        <strain evidence="10">JCM 16902</strain>
    </source>
</reference>
<dbReference type="InterPro" id="IPR002328">
    <property type="entry name" value="ADH_Zn_CS"/>
</dbReference>
<dbReference type="PANTHER" id="PTHR42683">
    <property type="entry name" value="ALDEHYDE REDUCTASE"/>
    <property type="match status" value="1"/>
</dbReference>
<dbReference type="Gene3D" id="3.40.50.720">
    <property type="entry name" value="NAD(P)-binding Rossmann-like Domain"/>
    <property type="match status" value="1"/>
</dbReference>
<dbReference type="RefSeq" id="WP_231488823.1">
    <property type="nucleotide sequence ID" value="NZ_BAAAZO010000010.1"/>
</dbReference>
<dbReference type="CDD" id="cd05283">
    <property type="entry name" value="CAD1"/>
    <property type="match status" value="1"/>
</dbReference>
<evidence type="ECO:0000256" key="4">
    <source>
        <dbReference type="ARBA" id="ARBA00023002"/>
    </source>
</evidence>
<dbReference type="InterPro" id="IPR020843">
    <property type="entry name" value="ER"/>
</dbReference>
<dbReference type="InterPro" id="IPR011032">
    <property type="entry name" value="GroES-like_sf"/>
</dbReference>
<proteinExistence type="inferred from homology"/>
<dbReference type="SMART" id="SM00829">
    <property type="entry name" value="PKS_ER"/>
    <property type="match status" value="1"/>
</dbReference>
<sequence length="342" mass="36517">MTTGYALLHPGGKLEPWTFERRDLRPDDVRIRITHCGVCHSDLHAIEDASQLPLVPGHEFTGVVTEVGPAVTTFSAGDPVAVGNIVDSCGTCAACLDEEESYCRAFPTLTYGGVDRHDGTPRYGAYSDEMVVRDRFVYAMPEGLDPAGVAPLMCAGITVWQPLRRLRVGPGTRVGVVGLGGLGHLAVKFAKALGASVAVFTTSSTKRDLALALGADEVVLSTSPEDMASHGYAFDVIIDTASAAHDISPYALALDYDGTICMLGIPPKYEVDAMALLLGRRHVTSSGSGGVRDTREMLAFAAEHGITADVEVLPAHRIQEALDRLARNEARWRFVVNLTVDA</sequence>
<dbReference type="InterPro" id="IPR013154">
    <property type="entry name" value="ADH-like_N"/>
</dbReference>
<evidence type="ECO:0000313" key="10">
    <source>
        <dbReference type="Proteomes" id="UP001501074"/>
    </source>
</evidence>
<evidence type="ECO:0000313" key="9">
    <source>
        <dbReference type="EMBL" id="GAA3626855.1"/>
    </source>
</evidence>
<evidence type="ECO:0000256" key="5">
    <source>
        <dbReference type="ARBA" id="ARBA00024074"/>
    </source>
</evidence>
<comment type="caution">
    <text evidence="9">The sequence shown here is derived from an EMBL/GenBank/DDBJ whole genome shotgun (WGS) entry which is preliminary data.</text>
</comment>
<comment type="cofactor">
    <cofactor evidence="1 7">
        <name>Zn(2+)</name>
        <dbReference type="ChEBI" id="CHEBI:29105"/>
    </cofactor>
</comment>
<dbReference type="EMBL" id="BAAAZO010000010">
    <property type="protein sequence ID" value="GAA3626855.1"/>
    <property type="molecule type" value="Genomic_DNA"/>
</dbReference>
<dbReference type="Proteomes" id="UP001501074">
    <property type="component" value="Unassembled WGS sequence"/>
</dbReference>
<keyword evidence="2 7" id="KW-0479">Metal-binding</keyword>
<dbReference type="EC" id="1.1.1.2" evidence="5"/>
<evidence type="ECO:0000256" key="1">
    <source>
        <dbReference type="ARBA" id="ARBA00001947"/>
    </source>
</evidence>